<comment type="caution">
    <text evidence="2">The sequence shown here is derived from an EMBL/GenBank/DDBJ whole genome shotgun (WGS) entry which is preliminary data.</text>
</comment>
<dbReference type="InterPro" id="IPR029068">
    <property type="entry name" value="Glyas_Bleomycin-R_OHBP_Dase"/>
</dbReference>
<evidence type="ECO:0000313" key="2">
    <source>
        <dbReference type="EMBL" id="MFC5065455.1"/>
    </source>
</evidence>
<dbReference type="EMBL" id="JBHSIV010000037">
    <property type="protein sequence ID" value="MFC5065455.1"/>
    <property type="molecule type" value="Genomic_DNA"/>
</dbReference>
<keyword evidence="3" id="KW-1185">Reference proteome</keyword>
<evidence type="ECO:0000259" key="1">
    <source>
        <dbReference type="Pfam" id="PF18029"/>
    </source>
</evidence>
<proteinExistence type="predicted"/>
<gene>
    <name evidence="2" type="ORF">ACFPBZ_24775</name>
</gene>
<reference evidence="3" key="1">
    <citation type="journal article" date="2019" name="Int. J. Syst. Evol. Microbiol.">
        <title>The Global Catalogue of Microorganisms (GCM) 10K type strain sequencing project: providing services to taxonomists for standard genome sequencing and annotation.</title>
        <authorList>
            <consortium name="The Broad Institute Genomics Platform"/>
            <consortium name="The Broad Institute Genome Sequencing Center for Infectious Disease"/>
            <person name="Wu L."/>
            <person name="Ma J."/>
        </authorList>
    </citation>
    <scope>NUCLEOTIDE SEQUENCE [LARGE SCALE GENOMIC DNA]</scope>
    <source>
        <strain evidence="3">CGMCC 4.7093</strain>
    </source>
</reference>
<dbReference type="CDD" id="cd06587">
    <property type="entry name" value="VOC"/>
    <property type="match status" value="1"/>
</dbReference>
<dbReference type="Proteomes" id="UP001595947">
    <property type="component" value="Unassembled WGS sequence"/>
</dbReference>
<feature type="domain" description="Glyoxalase-like" evidence="1">
    <location>
        <begin position="11"/>
        <end position="119"/>
    </location>
</feature>
<evidence type="ECO:0000313" key="3">
    <source>
        <dbReference type="Proteomes" id="UP001595947"/>
    </source>
</evidence>
<organism evidence="2 3">
    <name type="scientific">Actinomycetospora atypica</name>
    <dbReference type="NCBI Taxonomy" id="1290095"/>
    <lineage>
        <taxon>Bacteria</taxon>
        <taxon>Bacillati</taxon>
        <taxon>Actinomycetota</taxon>
        <taxon>Actinomycetes</taxon>
        <taxon>Pseudonocardiales</taxon>
        <taxon>Pseudonocardiaceae</taxon>
        <taxon>Actinomycetospora</taxon>
    </lineage>
</organism>
<dbReference type="Gene3D" id="3.10.180.10">
    <property type="entry name" value="2,3-Dihydroxybiphenyl 1,2-Dioxygenase, domain 1"/>
    <property type="match status" value="1"/>
</dbReference>
<sequence>MTAPHSRLLAVAVDAADPHALASFWAAALGAEVGEPWTDAHGTTYVAVPLSGGTELLFQPVDDERVGKNRVHLDLAAVDTTRDAEVERLTALGARVLDLAPDHPWIVMADPEGNEFCVLDPR</sequence>
<dbReference type="PANTHER" id="PTHR35908:SF1">
    <property type="entry name" value="CONSERVED PROTEIN"/>
    <property type="match status" value="1"/>
</dbReference>
<protein>
    <submittedName>
        <fullName evidence="2">VOC family protein</fullName>
    </submittedName>
</protein>
<name>A0ABV9YVP1_9PSEU</name>
<accession>A0ABV9YVP1</accession>
<dbReference type="Pfam" id="PF18029">
    <property type="entry name" value="Glyoxalase_6"/>
    <property type="match status" value="1"/>
</dbReference>
<dbReference type="RefSeq" id="WP_378038786.1">
    <property type="nucleotide sequence ID" value="NZ_JBHSIV010000037.1"/>
</dbReference>
<dbReference type="PANTHER" id="PTHR35908">
    <property type="entry name" value="HYPOTHETICAL FUSION PROTEIN"/>
    <property type="match status" value="1"/>
</dbReference>
<dbReference type="InterPro" id="IPR041581">
    <property type="entry name" value="Glyoxalase_6"/>
</dbReference>
<dbReference type="SUPFAM" id="SSF54593">
    <property type="entry name" value="Glyoxalase/Bleomycin resistance protein/Dihydroxybiphenyl dioxygenase"/>
    <property type="match status" value="1"/>
</dbReference>